<dbReference type="EMBL" id="QTSX02007135">
    <property type="protein sequence ID" value="KAJ9050828.1"/>
    <property type="molecule type" value="Genomic_DNA"/>
</dbReference>
<sequence>MAVSSLLNDAPHSDSYVGPSPGESIQYASEPCAKRRYRRHPKPDPNAPRKPQTAYIMFSNSIRSGGAYKHMSFTQSAQQVAEIWRTLAPHLRQPYLDRAEHERGVYREQIARYKLTPEYRDYQNYLRRFYSQAGQIVRSVGRPRKPAMPGTIHPLDARACWFHAQQSL</sequence>
<accession>A0ACC2RLA2</accession>
<evidence type="ECO:0000313" key="1">
    <source>
        <dbReference type="EMBL" id="KAJ9050828.1"/>
    </source>
</evidence>
<proteinExistence type="predicted"/>
<organism evidence="1 2">
    <name type="scientific">Entomophthora muscae</name>
    <dbReference type="NCBI Taxonomy" id="34485"/>
    <lineage>
        <taxon>Eukaryota</taxon>
        <taxon>Fungi</taxon>
        <taxon>Fungi incertae sedis</taxon>
        <taxon>Zoopagomycota</taxon>
        <taxon>Entomophthoromycotina</taxon>
        <taxon>Entomophthoromycetes</taxon>
        <taxon>Entomophthorales</taxon>
        <taxon>Entomophthoraceae</taxon>
        <taxon>Entomophthora</taxon>
    </lineage>
</organism>
<evidence type="ECO:0000313" key="2">
    <source>
        <dbReference type="Proteomes" id="UP001165960"/>
    </source>
</evidence>
<keyword evidence="2" id="KW-1185">Reference proteome</keyword>
<name>A0ACC2RLA2_9FUNG</name>
<comment type="caution">
    <text evidence="1">The sequence shown here is derived from an EMBL/GenBank/DDBJ whole genome shotgun (WGS) entry which is preliminary data.</text>
</comment>
<dbReference type="Proteomes" id="UP001165960">
    <property type="component" value="Unassembled WGS sequence"/>
</dbReference>
<gene>
    <name evidence="1" type="ORF">DSO57_1010622</name>
</gene>
<protein>
    <submittedName>
        <fullName evidence="1">Uncharacterized protein</fullName>
    </submittedName>
</protein>
<reference evidence="1" key="1">
    <citation type="submission" date="2022-04" db="EMBL/GenBank/DDBJ databases">
        <title>Genome of the entomopathogenic fungus Entomophthora muscae.</title>
        <authorList>
            <person name="Elya C."/>
            <person name="Lovett B.R."/>
            <person name="Lee E."/>
            <person name="Macias A.M."/>
            <person name="Hajek A.E."/>
            <person name="De Bivort B.L."/>
            <person name="Kasson M.T."/>
            <person name="De Fine Licht H.H."/>
            <person name="Stajich J.E."/>
        </authorList>
    </citation>
    <scope>NUCLEOTIDE SEQUENCE</scope>
    <source>
        <strain evidence="1">Berkeley</strain>
    </source>
</reference>